<proteinExistence type="predicted"/>
<accession>A0A7V3RH51</accession>
<evidence type="ECO:0008006" key="2">
    <source>
        <dbReference type="Google" id="ProtNLM"/>
    </source>
</evidence>
<sequence>MLKRYGQWRPDTRPTFNLDSSIISAENSCCLDAQNDTIHTLPGYYAYAPSLAVFGDLVHLISRDYHNEHLYYSRSIDNGNTWEPTIDPVLNPTITPYISLSRNKFLLKVSFGSGKN</sequence>
<dbReference type="EMBL" id="DTOZ01000093">
    <property type="protein sequence ID" value="HGE78089.1"/>
    <property type="molecule type" value="Genomic_DNA"/>
</dbReference>
<organism evidence="1">
    <name type="scientific">candidate division WOR-3 bacterium</name>
    <dbReference type="NCBI Taxonomy" id="2052148"/>
    <lineage>
        <taxon>Bacteria</taxon>
        <taxon>Bacteria division WOR-3</taxon>
    </lineage>
</organism>
<protein>
    <recommendedName>
        <fullName evidence="2">Exo-alpha-sialidase</fullName>
    </recommendedName>
</protein>
<gene>
    <name evidence="1" type="ORF">ENX68_03695</name>
</gene>
<comment type="caution">
    <text evidence="1">The sequence shown here is derived from an EMBL/GenBank/DDBJ whole genome shotgun (WGS) entry which is preliminary data.</text>
</comment>
<name>A0A7V3RH51_UNCW3</name>
<dbReference type="AlphaFoldDB" id="A0A7V3RH51"/>
<reference evidence="1" key="1">
    <citation type="journal article" date="2020" name="mSystems">
        <title>Genome- and Community-Level Interaction Insights into Carbon Utilization and Element Cycling Functions of Hydrothermarchaeota in Hydrothermal Sediment.</title>
        <authorList>
            <person name="Zhou Z."/>
            <person name="Liu Y."/>
            <person name="Xu W."/>
            <person name="Pan J."/>
            <person name="Luo Z.H."/>
            <person name="Li M."/>
        </authorList>
    </citation>
    <scope>NUCLEOTIDE SEQUENCE [LARGE SCALE GENOMIC DNA]</scope>
    <source>
        <strain evidence="1">SpSt-961</strain>
    </source>
</reference>
<evidence type="ECO:0000313" key="1">
    <source>
        <dbReference type="EMBL" id="HGE78089.1"/>
    </source>
</evidence>